<evidence type="ECO:0000256" key="1">
    <source>
        <dbReference type="ARBA" id="ARBA00004141"/>
    </source>
</evidence>
<dbReference type="Proteomes" id="UP000886818">
    <property type="component" value="Chromosome"/>
</dbReference>
<dbReference type="NCBIfam" id="TIGR03025">
    <property type="entry name" value="EPS_sugtrans"/>
    <property type="match status" value="1"/>
</dbReference>
<evidence type="ECO:0000256" key="4">
    <source>
        <dbReference type="ARBA" id="ARBA00022692"/>
    </source>
</evidence>
<feature type="transmembrane region" description="Helical" evidence="7">
    <location>
        <begin position="46"/>
        <end position="68"/>
    </location>
</feature>
<reference evidence="9" key="1">
    <citation type="submission" date="2021-07" db="EMBL/GenBank/DDBJ databases">
        <title>Complete genome sequence of Crassaminicella sp. 143-21, isolated from a deep-sea hydrothermal vent.</title>
        <authorList>
            <person name="Li X."/>
        </authorList>
    </citation>
    <scope>NUCLEOTIDE SEQUENCE</scope>
    <source>
        <strain evidence="9">143-21</strain>
    </source>
</reference>
<keyword evidence="3 9" id="KW-0808">Transferase</keyword>
<keyword evidence="10" id="KW-1185">Reference proteome</keyword>
<name>A0ABX8RCA4_9CLOT</name>
<keyword evidence="5 7" id="KW-1133">Transmembrane helix</keyword>
<keyword evidence="4 7" id="KW-0812">Transmembrane</keyword>
<keyword evidence="6 7" id="KW-0472">Membrane</keyword>
<dbReference type="GO" id="GO:0016740">
    <property type="term" value="F:transferase activity"/>
    <property type="evidence" value="ECO:0007669"/>
    <property type="project" value="UniProtKB-KW"/>
</dbReference>
<evidence type="ECO:0000256" key="6">
    <source>
        <dbReference type="ARBA" id="ARBA00023136"/>
    </source>
</evidence>
<evidence type="ECO:0000256" key="5">
    <source>
        <dbReference type="ARBA" id="ARBA00022989"/>
    </source>
</evidence>
<feature type="transmembrane region" description="Helical" evidence="7">
    <location>
        <begin position="12"/>
        <end position="34"/>
    </location>
</feature>
<sequence length="473" mass="54852">MSNSYFKKESKLFYGLQIIIDILLVNLGFYAAFISRFGKELSSSHITPYIEIIPLISLTALIFFYIYGVFRCGEKSYIETVYSSVLSLIFVMISSMALTFFNRGFSFPRSVFFIAFGLQLLFLVVWKYIAYKMYFVLHKKKTVMIIGDEEQSENIAKKILSTNEKQFKIRYICSEVHDEIYEWIKEVDAVCISANLGSKYKERIISYCVELDKTIYIIPELFEITLFNAKLTQFDDVPAFCIENFHLTIEQRLMKRAFDVVVALVGIILSSPLMLIAYISIKLYDRGPAIFAQERVTRGNKKFKVYKFRTMIIDAEKHTGPVLATDKDPRITPMGRIFRSTRIDELPQLFNVLKGDMSVVGPRPEREFFINEFKKEIPDFKYRVAVKAGVTGLAQVLGKYTTTPQDKLRFDLLYIRNYSFFLDLKIVLQTIKTMFMKASSQGITDDKSLDELLKSLNYNVYEEIGVTKMERLS</sequence>
<feature type="transmembrane region" description="Helical" evidence="7">
    <location>
        <begin position="107"/>
        <end position="131"/>
    </location>
</feature>
<evidence type="ECO:0000256" key="3">
    <source>
        <dbReference type="ARBA" id="ARBA00022679"/>
    </source>
</evidence>
<evidence type="ECO:0000259" key="8">
    <source>
        <dbReference type="Pfam" id="PF02397"/>
    </source>
</evidence>
<dbReference type="Pfam" id="PF13727">
    <property type="entry name" value="CoA_binding_3"/>
    <property type="match status" value="1"/>
</dbReference>
<dbReference type="PANTHER" id="PTHR30576">
    <property type="entry name" value="COLANIC BIOSYNTHESIS UDP-GLUCOSE LIPID CARRIER TRANSFERASE"/>
    <property type="match status" value="1"/>
</dbReference>
<comment type="similarity">
    <text evidence="2">Belongs to the bacterial sugar transferase family.</text>
</comment>
<dbReference type="Pfam" id="PF02397">
    <property type="entry name" value="Bac_transf"/>
    <property type="match status" value="1"/>
</dbReference>
<feature type="domain" description="Bacterial sugar transferase" evidence="8">
    <location>
        <begin position="255"/>
        <end position="435"/>
    </location>
</feature>
<protein>
    <submittedName>
        <fullName evidence="9">Sugar transferase</fullName>
    </submittedName>
</protein>
<feature type="transmembrane region" description="Helical" evidence="7">
    <location>
        <begin position="260"/>
        <end position="281"/>
    </location>
</feature>
<evidence type="ECO:0000313" key="10">
    <source>
        <dbReference type="Proteomes" id="UP000886818"/>
    </source>
</evidence>
<dbReference type="PANTHER" id="PTHR30576:SF0">
    <property type="entry name" value="UNDECAPRENYL-PHOSPHATE N-ACETYLGALACTOSAMINYL 1-PHOSPHATE TRANSFERASE-RELATED"/>
    <property type="match status" value="1"/>
</dbReference>
<comment type="subcellular location">
    <subcellularLocation>
        <location evidence="1">Membrane</location>
        <topology evidence="1">Multi-pass membrane protein</topology>
    </subcellularLocation>
</comment>
<dbReference type="InterPro" id="IPR003362">
    <property type="entry name" value="Bact_transf"/>
</dbReference>
<proteinExistence type="inferred from homology"/>
<accession>A0ABX8RCA4</accession>
<feature type="transmembrane region" description="Helical" evidence="7">
    <location>
        <begin position="80"/>
        <end position="101"/>
    </location>
</feature>
<evidence type="ECO:0000313" key="9">
    <source>
        <dbReference type="EMBL" id="QXM06674.1"/>
    </source>
</evidence>
<evidence type="ECO:0000256" key="2">
    <source>
        <dbReference type="ARBA" id="ARBA00006464"/>
    </source>
</evidence>
<dbReference type="EMBL" id="CP078093">
    <property type="protein sequence ID" value="QXM06674.1"/>
    <property type="molecule type" value="Genomic_DNA"/>
</dbReference>
<dbReference type="RefSeq" id="WP_218283370.1">
    <property type="nucleotide sequence ID" value="NZ_CP078093.1"/>
</dbReference>
<dbReference type="InterPro" id="IPR017475">
    <property type="entry name" value="EPS_sugar_tfrase"/>
</dbReference>
<gene>
    <name evidence="9" type="ORF">KVH43_02840</name>
</gene>
<organism evidence="9 10">
    <name type="scientific">Crassaminicella indica</name>
    <dbReference type="NCBI Taxonomy" id="2855394"/>
    <lineage>
        <taxon>Bacteria</taxon>
        <taxon>Bacillati</taxon>
        <taxon>Bacillota</taxon>
        <taxon>Clostridia</taxon>
        <taxon>Eubacteriales</taxon>
        <taxon>Clostridiaceae</taxon>
        <taxon>Crassaminicella</taxon>
    </lineage>
</organism>
<evidence type="ECO:0000256" key="7">
    <source>
        <dbReference type="SAM" id="Phobius"/>
    </source>
</evidence>